<gene>
    <name evidence="2" type="ORF">GCM10007391_04520</name>
</gene>
<reference evidence="2" key="2">
    <citation type="submission" date="2020-09" db="EMBL/GenBank/DDBJ databases">
        <authorList>
            <person name="Sun Q."/>
            <person name="Kim S."/>
        </authorList>
    </citation>
    <scope>NUCLEOTIDE SEQUENCE</scope>
    <source>
        <strain evidence="2">KCTC 22164</strain>
    </source>
</reference>
<dbReference type="SUPFAM" id="SSF50475">
    <property type="entry name" value="FMN-binding split barrel"/>
    <property type="match status" value="1"/>
</dbReference>
<feature type="domain" description="General stress protein FMN-binding split barrel" evidence="1">
    <location>
        <begin position="6"/>
        <end position="132"/>
    </location>
</feature>
<dbReference type="Proteomes" id="UP000631300">
    <property type="component" value="Unassembled WGS sequence"/>
</dbReference>
<dbReference type="Gene3D" id="2.30.110.10">
    <property type="entry name" value="Electron Transport, Fmn-binding Protein, Chain A"/>
    <property type="match status" value="1"/>
</dbReference>
<keyword evidence="3" id="KW-1185">Reference proteome</keyword>
<evidence type="ECO:0000313" key="2">
    <source>
        <dbReference type="EMBL" id="GGW75346.1"/>
    </source>
</evidence>
<reference evidence="2" key="1">
    <citation type="journal article" date="2014" name="Int. J. Syst. Evol. Microbiol.">
        <title>Complete genome sequence of Corynebacterium casei LMG S-19264T (=DSM 44701T), isolated from a smear-ripened cheese.</title>
        <authorList>
            <consortium name="US DOE Joint Genome Institute (JGI-PGF)"/>
            <person name="Walter F."/>
            <person name="Albersmeier A."/>
            <person name="Kalinowski J."/>
            <person name="Ruckert C."/>
        </authorList>
    </citation>
    <scope>NUCLEOTIDE SEQUENCE</scope>
    <source>
        <strain evidence="2">KCTC 22164</strain>
    </source>
</reference>
<dbReference type="Pfam" id="PF16242">
    <property type="entry name" value="Pyrid_ox_like"/>
    <property type="match status" value="1"/>
</dbReference>
<dbReference type="RefSeq" id="WP_189403456.1">
    <property type="nucleotide sequence ID" value="NZ_BMXP01000001.1"/>
</dbReference>
<evidence type="ECO:0000313" key="3">
    <source>
        <dbReference type="Proteomes" id="UP000631300"/>
    </source>
</evidence>
<dbReference type="EMBL" id="BMXP01000001">
    <property type="protein sequence ID" value="GGW75346.1"/>
    <property type="molecule type" value="Genomic_DNA"/>
</dbReference>
<accession>A0A918JFL2</accession>
<dbReference type="InterPro" id="IPR038725">
    <property type="entry name" value="YdaG_split_barrel_FMN-bd"/>
</dbReference>
<dbReference type="PANTHER" id="PTHR34818:SF1">
    <property type="entry name" value="PROTEIN BLI-3"/>
    <property type="match status" value="1"/>
</dbReference>
<comment type="caution">
    <text evidence="2">The sequence shown here is derived from an EMBL/GenBank/DDBJ whole genome shotgun (WGS) entry which is preliminary data.</text>
</comment>
<sequence length="154" mass="17597">MSDDIKKQMWEAMASHPNVMVSLKHQDDPAIPMRAQLDKDADSEFWFYTSKGNRLEDGGQAEVQFVSNGHDLFASIRGTLKKETREEIIDKYWNKSVSAWYDEGRDDPNLLMLRFSLSDAEIWEADPGVKGVYKLLTGKTIDPDEMGKHDKVSL</sequence>
<proteinExistence type="predicted"/>
<dbReference type="AlphaFoldDB" id="A0A918JFL2"/>
<dbReference type="InterPro" id="IPR052917">
    <property type="entry name" value="Stress-Dev_Protein"/>
</dbReference>
<dbReference type="InterPro" id="IPR012349">
    <property type="entry name" value="Split_barrel_FMN-bd"/>
</dbReference>
<name>A0A918JFL2_9ALTE</name>
<protein>
    <submittedName>
        <fullName evidence="2">General stress protein</fullName>
    </submittedName>
</protein>
<dbReference type="PANTHER" id="PTHR34818">
    <property type="entry name" value="PROTEIN BLI-3"/>
    <property type="match status" value="1"/>
</dbReference>
<organism evidence="2 3">
    <name type="scientific">Alteromonas halophila</name>
    <dbReference type="NCBI Taxonomy" id="516698"/>
    <lineage>
        <taxon>Bacteria</taxon>
        <taxon>Pseudomonadati</taxon>
        <taxon>Pseudomonadota</taxon>
        <taxon>Gammaproteobacteria</taxon>
        <taxon>Alteromonadales</taxon>
        <taxon>Alteromonadaceae</taxon>
        <taxon>Alteromonas/Salinimonas group</taxon>
        <taxon>Alteromonas</taxon>
    </lineage>
</organism>
<evidence type="ECO:0000259" key="1">
    <source>
        <dbReference type="Pfam" id="PF16242"/>
    </source>
</evidence>